<dbReference type="CDD" id="cd13123">
    <property type="entry name" value="MATE_MurJ_like"/>
    <property type="match status" value="1"/>
</dbReference>
<dbReference type="GO" id="GO:0005886">
    <property type="term" value="C:plasma membrane"/>
    <property type="evidence" value="ECO:0007669"/>
    <property type="project" value="UniProtKB-SubCell"/>
</dbReference>
<dbReference type="OrthoDB" id="9786339at2"/>
<sequence>MAGRSGLAGSAAVMFSGTLVSRFLGVLRNALLVAAIGVTGSDAANAFSVANKLPNIIYMLLAGGILNAVLVPQIVRAMRKDDGGTEYVNRLLTLAATVMGLITLALTAASGLLITIYAEALRDGPWMPLAVAFAMWCIPQLFFYGLYTLLGQLLNARSSFGPYMWAPVLNNIISIAGLVAYLIVYGSFATDPASVADWDAQRIALLAGPWTIGVAMQAFILVVPLYRSGFRYRPTWGLRNTGLRSAGRVAMWAFAALAVGQIGYLAISNLAAAAGTRSDALPDPASVAGNAAYDNAFLIFMLPQSLITVSLVTAMFTRLSEHAAGGRTFRVRDDLSRGLRTLAVFTVFAAGAFMVLAIPLTQLVTFDQADFSSYRAVGHVLVAMLVGLPAIAIWTMAQRVYFAFEDARSLFWIQVPMAGIQIIGSVVAFLTLEVQWWVVGAGAATAISNTFGALVAYLALRRKLPTLDGARVLRTHLRVLLAVIPTTLLGWGALHLWGVQTSFMGALLRVLVIGGAMGLGYLVLLRRLRVSELDVLLERVGGMLSPLTRRLQPVATRLKISGPLRTMWTSIVGGEGIGGTSVTHGTTATLEPGATLADRYVLQGPLPTDLPETSVWSGHDEILQREVLLTVVQGAHREEALDAARRAALITDPRLRRIMRVGSHDGTGFVVSDPTPARSLADLVSEGRLPAPQARALVGEAAAALELSRKRGVHHLHLRPTALRVTDSGEVQLCGLAVDAAQAGITSTDSRRSARADAIDLVALLYTALTGYWPGAPERAGALPAAPRKDGAPIPPGDLVDDVPHDLDTLCAVTFGPHEDGPFTAGELVRELEPWDGIGSVTPVTGPTTPAVGDQSDDEADDDDVAPGEQAPESNAASAAGVSPDDEVTASSESATASEPGAAPVPDSSGWHPHPPPADRGPVSFSTVLEPGEEAPAPGYLARHVSGGSTVLPTPGRGIAGREAATAPAEPPSDQQPRNEAGSDPTSPEATSVLPAARPDQRVPEEAPSSEPDGPAQATAPEAAAVPPARRPLPPTLGWDDPTGTSDRPAPPTAPARPAVTAAGVGTALTGILAGVGARIKAGVRSRLVRETEGEDGPQERFNPTPIVIFVMVSVVVVATILAIGSLRDASTAFDPGEYTREPTPTATEPSEEPSEEPTTPEPTEEPTPEPTRQAAIDIDEGRSLDPSTGVGDNENLARFAVDGDPETTWDSLRYDNPEYGMKDGLGYAVVLSQTATVTSVTVDVQGAGGVLQIRSTEPDDPSGGEVLAEGEMGPETTYELSTPTELDTIVLWFPELPVAESDGRNRIELAEITVN</sequence>
<keyword evidence="2" id="KW-1003">Cell membrane</keyword>
<dbReference type="SUPFAM" id="SSF56112">
    <property type="entry name" value="Protein kinase-like (PK-like)"/>
    <property type="match status" value="1"/>
</dbReference>
<feature type="transmembrane region" description="Helical" evidence="9">
    <location>
        <begin position="249"/>
        <end position="276"/>
    </location>
</feature>
<evidence type="ECO:0000256" key="8">
    <source>
        <dbReference type="SAM" id="MobiDB-lite"/>
    </source>
</evidence>
<dbReference type="EMBL" id="FNTX01000002">
    <property type="protein sequence ID" value="SEE76489.1"/>
    <property type="molecule type" value="Genomic_DNA"/>
</dbReference>
<dbReference type="InterPro" id="IPR051050">
    <property type="entry name" value="Lipid_II_flippase_MurJ/MviN"/>
</dbReference>
<dbReference type="Gene3D" id="1.10.510.10">
    <property type="entry name" value="Transferase(Phosphotransferase) domain 1"/>
    <property type="match status" value="1"/>
</dbReference>
<dbReference type="RefSeq" id="WP_089773715.1">
    <property type="nucleotide sequence ID" value="NZ_FNTX01000002.1"/>
</dbReference>
<dbReference type="GO" id="GO:0008360">
    <property type="term" value="P:regulation of cell shape"/>
    <property type="evidence" value="ECO:0007669"/>
    <property type="project" value="UniProtKB-KW"/>
</dbReference>
<keyword evidence="6 9" id="KW-1133">Transmembrane helix</keyword>
<dbReference type="PRINTS" id="PR01806">
    <property type="entry name" value="VIRFACTRMVIN"/>
</dbReference>
<evidence type="ECO:0000256" key="3">
    <source>
        <dbReference type="ARBA" id="ARBA00022692"/>
    </source>
</evidence>
<feature type="compositionally biased region" description="Polar residues" evidence="8">
    <location>
        <begin position="973"/>
        <end position="990"/>
    </location>
</feature>
<dbReference type="GO" id="GO:0009252">
    <property type="term" value="P:peptidoglycan biosynthetic process"/>
    <property type="evidence" value="ECO:0007669"/>
    <property type="project" value="UniProtKB-KW"/>
</dbReference>
<evidence type="ECO:0000256" key="4">
    <source>
        <dbReference type="ARBA" id="ARBA00022960"/>
    </source>
</evidence>
<feature type="transmembrane region" description="Helical" evidence="9">
    <location>
        <begin position="129"/>
        <end position="150"/>
    </location>
</feature>
<evidence type="ECO:0000313" key="11">
    <source>
        <dbReference type="Proteomes" id="UP000199220"/>
    </source>
</evidence>
<dbReference type="STRING" id="648782.SAMN04488554_2815"/>
<dbReference type="CDD" id="cd13973">
    <property type="entry name" value="PK_MviN-like"/>
    <property type="match status" value="1"/>
</dbReference>
<feature type="transmembrane region" description="Helical" evidence="9">
    <location>
        <begin position="87"/>
        <end position="117"/>
    </location>
</feature>
<feature type="transmembrane region" description="Helical" evidence="9">
    <location>
        <begin position="503"/>
        <end position="524"/>
    </location>
</feature>
<gene>
    <name evidence="10" type="ORF">SAMN04488554_2815</name>
</gene>
<feature type="transmembrane region" description="Helical" evidence="9">
    <location>
        <begin position="56"/>
        <end position="75"/>
    </location>
</feature>
<evidence type="ECO:0000256" key="7">
    <source>
        <dbReference type="ARBA" id="ARBA00023136"/>
    </source>
</evidence>
<dbReference type="GO" id="GO:0015648">
    <property type="term" value="F:lipid-linked peptidoglycan transporter activity"/>
    <property type="evidence" value="ECO:0007669"/>
    <property type="project" value="TreeGrafter"/>
</dbReference>
<organism evidence="10 11">
    <name type="scientific">Ruania alba</name>
    <dbReference type="NCBI Taxonomy" id="648782"/>
    <lineage>
        <taxon>Bacteria</taxon>
        <taxon>Bacillati</taxon>
        <taxon>Actinomycetota</taxon>
        <taxon>Actinomycetes</taxon>
        <taxon>Micrococcales</taxon>
        <taxon>Ruaniaceae</taxon>
        <taxon>Ruania</taxon>
    </lineage>
</organism>
<dbReference type="NCBIfam" id="TIGR01695">
    <property type="entry name" value="murJ_mviN"/>
    <property type="match status" value="1"/>
</dbReference>
<feature type="region of interest" description="Disordered" evidence="8">
    <location>
        <begin position="837"/>
        <end position="1059"/>
    </location>
</feature>
<evidence type="ECO:0000256" key="2">
    <source>
        <dbReference type="ARBA" id="ARBA00022475"/>
    </source>
</evidence>
<protein>
    <submittedName>
        <fullName evidence="10">Murein biosynthesis integral membrane protein MurJ</fullName>
    </submittedName>
</protein>
<feature type="compositionally biased region" description="Acidic residues" evidence="8">
    <location>
        <begin position="855"/>
        <end position="866"/>
    </location>
</feature>
<feature type="transmembrane region" description="Helical" evidence="9">
    <location>
        <begin position="296"/>
        <end position="317"/>
    </location>
</feature>
<dbReference type="InterPro" id="IPR011009">
    <property type="entry name" value="Kinase-like_dom_sf"/>
</dbReference>
<keyword evidence="3 9" id="KW-0812">Transmembrane</keyword>
<feature type="compositionally biased region" description="Low complexity" evidence="8">
    <location>
        <begin position="839"/>
        <end position="854"/>
    </location>
</feature>
<evidence type="ECO:0000256" key="9">
    <source>
        <dbReference type="SAM" id="Phobius"/>
    </source>
</evidence>
<dbReference type="Pfam" id="PF03023">
    <property type="entry name" value="MurJ"/>
    <property type="match status" value="1"/>
</dbReference>
<feature type="transmembrane region" description="Helical" evidence="9">
    <location>
        <begin position="479"/>
        <end position="497"/>
    </location>
</feature>
<feature type="transmembrane region" description="Helical" evidence="9">
    <location>
        <begin position="376"/>
        <end position="397"/>
    </location>
</feature>
<evidence type="ECO:0000256" key="6">
    <source>
        <dbReference type="ARBA" id="ARBA00022989"/>
    </source>
</evidence>
<feature type="compositionally biased region" description="Low complexity" evidence="8">
    <location>
        <begin position="889"/>
        <end position="904"/>
    </location>
</feature>
<accession>A0A1H5LHM1</accession>
<dbReference type="PANTHER" id="PTHR47019:SF1">
    <property type="entry name" value="LIPID II FLIPPASE MURJ"/>
    <property type="match status" value="1"/>
</dbReference>
<reference evidence="11" key="1">
    <citation type="submission" date="2016-10" db="EMBL/GenBank/DDBJ databases">
        <authorList>
            <person name="Varghese N."/>
            <person name="Submissions S."/>
        </authorList>
    </citation>
    <scope>NUCLEOTIDE SEQUENCE [LARGE SCALE GENOMIC DNA]</scope>
    <source>
        <strain evidence="11">DSM 21368</strain>
    </source>
</reference>
<feature type="region of interest" description="Disordered" evidence="8">
    <location>
        <begin position="780"/>
        <end position="799"/>
    </location>
</feature>
<evidence type="ECO:0000256" key="1">
    <source>
        <dbReference type="ARBA" id="ARBA00004651"/>
    </source>
</evidence>
<keyword evidence="7 9" id="KW-0472">Membrane</keyword>
<keyword evidence="11" id="KW-1185">Reference proteome</keyword>
<feature type="compositionally biased region" description="Low complexity" evidence="8">
    <location>
        <begin position="1015"/>
        <end position="1028"/>
    </location>
</feature>
<keyword evidence="4" id="KW-0133">Cell shape</keyword>
<feature type="transmembrane region" description="Helical" evidence="9">
    <location>
        <begin position="162"/>
        <end position="183"/>
    </location>
</feature>
<proteinExistence type="predicted"/>
<feature type="transmembrane region" description="Helical" evidence="9">
    <location>
        <begin position="203"/>
        <end position="228"/>
    </location>
</feature>
<feature type="transmembrane region" description="Helical" evidence="9">
    <location>
        <begin position="1107"/>
        <end position="1127"/>
    </location>
</feature>
<dbReference type="InterPro" id="IPR004268">
    <property type="entry name" value="MurJ"/>
</dbReference>
<feature type="transmembrane region" description="Helical" evidence="9">
    <location>
        <begin position="338"/>
        <end position="364"/>
    </location>
</feature>
<dbReference type="PANTHER" id="PTHR47019">
    <property type="entry name" value="LIPID II FLIPPASE MURJ"/>
    <property type="match status" value="1"/>
</dbReference>
<name>A0A1H5LHM1_9MICO</name>
<feature type="transmembrane region" description="Helical" evidence="9">
    <location>
        <begin position="409"/>
        <end position="430"/>
    </location>
</feature>
<feature type="transmembrane region" description="Helical" evidence="9">
    <location>
        <begin position="436"/>
        <end position="459"/>
    </location>
</feature>
<feature type="region of interest" description="Disordered" evidence="8">
    <location>
        <begin position="1132"/>
        <end position="1196"/>
    </location>
</feature>
<evidence type="ECO:0000256" key="5">
    <source>
        <dbReference type="ARBA" id="ARBA00022984"/>
    </source>
</evidence>
<comment type="subcellular location">
    <subcellularLocation>
        <location evidence="1">Cell membrane</location>
        <topology evidence="1">Multi-pass membrane protein</topology>
    </subcellularLocation>
</comment>
<dbReference type="Proteomes" id="UP000199220">
    <property type="component" value="Unassembled WGS sequence"/>
</dbReference>
<keyword evidence="5" id="KW-0573">Peptidoglycan synthesis</keyword>
<dbReference type="GO" id="GO:0034204">
    <property type="term" value="P:lipid translocation"/>
    <property type="evidence" value="ECO:0007669"/>
    <property type="project" value="TreeGrafter"/>
</dbReference>
<evidence type="ECO:0000313" key="10">
    <source>
        <dbReference type="EMBL" id="SEE76489.1"/>
    </source>
</evidence>